<gene>
    <name evidence="1" type="ORF">BD410DRAFT_257223</name>
</gene>
<proteinExistence type="predicted"/>
<dbReference type="Proteomes" id="UP000294933">
    <property type="component" value="Unassembled WGS sequence"/>
</dbReference>
<dbReference type="VEuPathDB" id="FungiDB:BD410DRAFT_257223"/>
<name>A0A4Y7Q411_9AGAM</name>
<dbReference type="AlphaFoldDB" id="A0A4Y7Q411"/>
<organism evidence="1 2">
    <name type="scientific">Rickenella mellea</name>
    <dbReference type="NCBI Taxonomy" id="50990"/>
    <lineage>
        <taxon>Eukaryota</taxon>
        <taxon>Fungi</taxon>
        <taxon>Dikarya</taxon>
        <taxon>Basidiomycota</taxon>
        <taxon>Agaricomycotina</taxon>
        <taxon>Agaricomycetes</taxon>
        <taxon>Hymenochaetales</taxon>
        <taxon>Rickenellaceae</taxon>
        <taxon>Rickenella</taxon>
    </lineage>
</organism>
<sequence>MRISQVAPARRRFSRSTAVAKTYSLPTELWRIIIRLAAHFPMEFDFTSDDEWENTIIADYKNTMPTKLVLLRVCRLFNEIVNEFFFDVLYISSTDSALRFTKSVIYGQYDDETWRKALAKFVPGQSSRTVTTPRTATIRYFYIRAEWYSNGADFAYTIANILKADCCRNLEGFFNSNVPISYEPQNAYGMQNMIDAIPSGIRSISWIAGINVGELSALLHRVSKSLKAMRICPDRFQRIWDPRGPLAITFPVLTQYALTGGMTSSSSEVIGGWKMPSLTHLIIGKSVLPTAQQITHITGAAQNTQRLSIHLRSLHNSRVRRDSDSDSRLFRANLKSMSVTCHRWTYSFDSICSLLRDYVEGVHRPAFPELEVVEVFGVGTCMALAWRSKSVDDIQALFRKTSDELSVPGIPVRIMS</sequence>
<dbReference type="OrthoDB" id="3171058at2759"/>
<reference evidence="1 2" key="1">
    <citation type="submission" date="2018-06" db="EMBL/GenBank/DDBJ databases">
        <title>A transcriptomic atlas of mushroom development highlights an independent origin of complex multicellularity.</title>
        <authorList>
            <consortium name="DOE Joint Genome Institute"/>
            <person name="Krizsan K."/>
            <person name="Almasi E."/>
            <person name="Merenyi Z."/>
            <person name="Sahu N."/>
            <person name="Viragh M."/>
            <person name="Koszo T."/>
            <person name="Mondo S."/>
            <person name="Kiss B."/>
            <person name="Balint B."/>
            <person name="Kues U."/>
            <person name="Barry K."/>
            <person name="Hegedus J.C."/>
            <person name="Henrissat B."/>
            <person name="Johnson J."/>
            <person name="Lipzen A."/>
            <person name="Ohm R."/>
            <person name="Nagy I."/>
            <person name="Pangilinan J."/>
            <person name="Yan J."/>
            <person name="Xiong Y."/>
            <person name="Grigoriev I.V."/>
            <person name="Hibbett D.S."/>
            <person name="Nagy L.G."/>
        </authorList>
    </citation>
    <scope>NUCLEOTIDE SEQUENCE [LARGE SCALE GENOMIC DNA]</scope>
    <source>
        <strain evidence="1 2">SZMC22713</strain>
    </source>
</reference>
<dbReference type="EMBL" id="ML170175">
    <property type="protein sequence ID" value="TDL22324.1"/>
    <property type="molecule type" value="Genomic_DNA"/>
</dbReference>
<evidence type="ECO:0000313" key="2">
    <source>
        <dbReference type="Proteomes" id="UP000294933"/>
    </source>
</evidence>
<evidence type="ECO:0008006" key="3">
    <source>
        <dbReference type="Google" id="ProtNLM"/>
    </source>
</evidence>
<accession>A0A4Y7Q411</accession>
<evidence type="ECO:0000313" key="1">
    <source>
        <dbReference type="EMBL" id="TDL22324.1"/>
    </source>
</evidence>
<protein>
    <recommendedName>
        <fullName evidence="3">F-box domain-containing protein</fullName>
    </recommendedName>
</protein>
<keyword evidence="2" id="KW-1185">Reference proteome</keyword>